<evidence type="ECO:0000313" key="3">
    <source>
        <dbReference type="Proteomes" id="UP001148018"/>
    </source>
</evidence>
<evidence type="ECO:0000313" key="2">
    <source>
        <dbReference type="EMBL" id="KAJ3595313.1"/>
    </source>
</evidence>
<evidence type="ECO:0000256" key="1">
    <source>
        <dbReference type="SAM" id="MobiDB-lite"/>
    </source>
</evidence>
<feature type="compositionally biased region" description="Basic and acidic residues" evidence="1">
    <location>
        <begin position="443"/>
        <end position="454"/>
    </location>
</feature>
<name>A0A9Q0DVU5_9TELE</name>
<feature type="region of interest" description="Disordered" evidence="1">
    <location>
        <begin position="1"/>
        <end position="25"/>
    </location>
</feature>
<dbReference type="AlphaFoldDB" id="A0A9Q0DVU5"/>
<dbReference type="Proteomes" id="UP001148018">
    <property type="component" value="Unassembled WGS sequence"/>
</dbReference>
<feature type="compositionally biased region" description="Basic and acidic residues" evidence="1">
    <location>
        <begin position="111"/>
        <end position="146"/>
    </location>
</feature>
<gene>
    <name evidence="2" type="ORF">NHX12_004617</name>
</gene>
<feature type="region of interest" description="Disordered" evidence="1">
    <location>
        <begin position="443"/>
        <end position="495"/>
    </location>
</feature>
<protein>
    <submittedName>
        <fullName evidence="2">Uncharacterized protein</fullName>
    </submittedName>
</protein>
<feature type="compositionally biased region" description="Low complexity" evidence="1">
    <location>
        <begin position="460"/>
        <end position="470"/>
    </location>
</feature>
<comment type="caution">
    <text evidence="2">The sequence shown here is derived from an EMBL/GenBank/DDBJ whole genome shotgun (WGS) entry which is preliminary data.</text>
</comment>
<feature type="compositionally biased region" description="Polar residues" evidence="1">
    <location>
        <begin position="484"/>
        <end position="495"/>
    </location>
</feature>
<accession>A0A9Q0DVU5</accession>
<feature type="compositionally biased region" description="Polar residues" evidence="1">
    <location>
        <begin position="63"/>
        <end position="107"/>
    </location>
</feature>
<proteinExistence type="predicted"/>
<feature type="compositionally biased region" description="Pro residues" evidence="1">
    <location>
        <begin position="1"/>
        <end position="18"/>
    </location>
</feature>
<dbReference type="OrthoDB" id="8737069at2759"/>
<feature type="region of interest" description="Disordered" evidence="1">
    <location>
        <begin position="43"/>
        <end position="154"/>
    </location>
</feature>
<dbReference type="EMBL" id="JANIIK010000111">
    <property type="protein sequence ID" value="KAJ3595313.1"/>
    <property type="molecule type" value="Genomic_DNA"/>
</dbReference>
<organism evidence="2 3">
    <name type="scientific">Muraenolepis orangiensis</name>
    <name type="common">Patagonian moray cod</name>
    <dbReference type="NCBI Taxonomy" id="630683"/>
    <lineage>
        <taxon>Eukaryota</taxon>
        <taxon>Metazoa</taxon>
        <taxon>Chordata</taxon>
        <taxon>Craniata</taxon>
        <taxon>Vertebrata</taxon>
        <taxon>Euteleostomi</taxon>
        <taxon>Actinopterygii</taxon>
        <taxon>Neopterygii</taxon>
        <taxon>Teleostei</taxon>
        <taxon>Neoteleostei</taxon>
        <taxon>Acanthomorphata</taxon>
        <taxon>Zeiogadaria</taxon>
        <taxon>Gadariae</taxon>
        <taxon>Gadiformes</taxon>
        <taxon>Muraenolepidoidei</taxon>
        <taxon>Muraenolepididae</taxon>
        <taxon>Muraenolepis</taxon>
    </lineage>
</organism>
<sequence length="495" mass="53859">MRDVPWPPFWPDGPPYPLTPTGSQTSCPQCLKLEKMYTHLGDQRVGSIGSGDQRVGSIGSGDQRVSSLASGDQRVSSLASGDQRVSSLASGDQRRTSSSSFHNNLADTTEEAQRALHAPKKESPGLGKGSEDSQRGLEGERKRSDEDLTTNPVSQLDFYKADPFVQSEHDLFNEDIFPKTDSSDVFASDPFKGTDPFAADILFPAGAGEGGALADEADTSLSCVENKASTGTQCFESEFPDEDSDIEISYSHEDLDTIAADADRTVPGFKPIQSLSEDLGLNETCRGWRSHGQCSVESDPNGYELDLAAGSPPSDIEELSLASLTGEGAARKKTAAVEVSQDVFDPYGFKLSQEEENQEVLEVYSHDNQEASFDNKEQEVLDFCSQDNQELGGFGRNQEIEDFSRHDNQEVLDLFSNEPLLEANNNHHAGGYISCPDVADDLEPLRHRLGHPEAEPVEPVEPMQPVQPARPVRPPRPSLRAKGTAQSQTRGIDLK</sequence>
<reference evidence="2" key="1">
    <citation type="submission" date="2022-07" db="EMBL/GenBank/DDBJ databases">
        <title>Chromosome-level genome of Muraenolepis orangiensis.</title>
        <authorList>
            <person name="Kim J."/>
        </authorList>
    </citation>
    <scope>NUCLEOTIDE SEQUENCE</scope>
    <source>
        <strain evidence="2">KU_S4_2022</strain>
        <tissue evidence="2">Muscle</tissue>
    </source>
</reference>
<keyword evidence="3" id="KW-1185">Reference proteome</keyword>